<dbReference type="KEGG" id="pgin:FRZ67_04640"/>
<feature type="chain" id="PRO_5023126071" description="Peptidase S74 domain-containing protein" evidence="2">
    <location>
        <begin position="20"/>
        <end position="380"/>
    </location>
</feature>
<dbReference type="PROSITE" id="PS51688">
    <property type="entry name" value="ICA"/>
    <property type="match status" value="1"/>
</dbReference>
<keyword evidence="2" id="KW-0732">Signal</keyword>
<feature type="domain" description="Peptidase S74" evidence="3">
    <location>
        <begin position="245"/>
        <end position="342"/>
    </location>
</feature>
<feature type="coiled-coil region" evidence="1">
    <location>
        <begin position="328"/>
        <end position="369"/>
    </location>
</feature>
<dbReference type="EMBL" id="CP042435">
    <property type="protein sequence ID" value="QEC66619.1"/>
    <property type="molecule type" value="Genomic_DNA"/>
</dbReference>
<organism evidence="4 5">
    <name type="scientific">Panacibacter ginsenosidivorans</name>
    <dbReference type="NCBI Taxonomy" id="1813871"/>
    <lineage>
        <taxon>Bacteria</taxon>
        <taxon>Pseudomonadati</taxon>
        <taxon>Bacteroidota</taxon>
        <taxon>Chitinophagia</taxon>
        <taxon>Chitinophagales</taxon>
        <taxon>Chitinophagaceae</taxon>
        <taxon>Panacibacter</taxon>
    </lineage>
</organism>
<gene>
    <name evidence="4" type="ORF">FRZ67_04640</name>
</gene>
<keyword evidence="5" id="KW-1185">Reference proteome</keyword>
<evidence type="ECO:0000313" key="5">
    <source>
        <dbReference type="Proteomes" id="UP000321533"/>
    </source>
</evidence>
<evidence type="ECO:0000256" key="1">
    <source>
        <dbReference type="SAM" id="Coils"/>
    </source>
</evidence>
<feature type="signal peptide" evidence="2">
    <location>
        <begin position="1"/>
        <end position="19"/>
    </location>
</feature>
<sequence>MKKSLSFIACCIIPAAMYAQTDWHIAGNAGTKSGTNFIGTTDKTAFNIRTNNAVRLSITSSGNVGIGTKTPASKLDVAGTITGLDSYFGYRFPVSAGTSGASYSSVGYGLTFTDTTANYRYRLNDFSSMISFRSGGFDFNTAPFGTAGAPIPYTIAMAILQNGNVGIGTLQPADKLHVAASTTHDTPVALIENTGLTNLSDGVFIKAGSSTAAGNYFVAFKKPDGAQIGQIVHSPFNGVLYSTSSDKRLKDIIGASQKGLADLMKIIIYDYTFKSDPQKEVQTGFMAQELYDIFPQAVSKPRDNNEPAEKNPWMVDYGRLTPLIIKAVQELSGQNEKLKRQNNDLEKKYEAQQKEIDELKAMLISQNRQNIIDPKQTASN</sequence>
<evidence type="ECO:0000259" key="3">
    <source>
        <dbReference type="PROSITE" id="PS51688"/>
    </source>
</evidence>
<evidence type="ECO:0000256" key="2">
    <source>
        <dbReference type="SAM" id="SignalP"/>
    </source>
</evidence>
<proteinExistence type="predicted"/>
<dbReference type="Pfam" id="PF13884">
    <property type="entry name" value="Peptidase_S74"/>
    <property type="match status" value="1"/>
</dbReference>
<keyword evidence="1" id="KW-0175">Coiled coil</keyword>
<reference evidence="4 5" key="1">
    <citation type="journal article" date="2016" name="Int. J. Syst. Evol. Microbiol.">
        <title>Panacibacter ginsenosidivorans gen. nov., sp. nov., with ginsenoside converting activity isolated from soil of a ginseng field.</title>
        <authorList>
            <person name="Siddiqi M.Z."/>
            <person name="Muhammad Shafi S."/>
            <person name="Choi K.D."/>
            <person name="Im W.T."/>
        </authorList>
    </citation>
    <scope>NUCLEOTIDE SEQUENCE [LARGE SCALE GENOMIC DNA]</scope>
    <source>
        <strain evidence="4 5">Gsoil1550</strain>
    </source>
</reference>
<dbReference type="AlphaFoldDB" id="A0A5B8V5Y0"/>
<dbReference type="OrthoDB" id="767836at2"/>
<accession>A0A5B8V5Y0</accession>
<name>A0A5B8V5Y0_9BACT</name>
<protein>
    <recommendedName>
        <fullName evidence="3">Peptidase S74 domain-containing protein</fullName>
    </recommendedName>
</protein>
<dbReference type="Proteomes" id="UP000321533">
    <property type="component" value="Chromosome"/>
</dbReference>
<evidence type="ECO:0000313" key="4">
    <source>
        <dbReference type="EMBL" id="QEC66619.1"/>
    </source>
</evidence>
<dbReference type="InterPro" id="IPR030392">
    <property type="entry name" value="S74_ICA"/>
</dbReference>
<dbReference type="RefSeq" id="WP_147188419.1">
    <property type="nucleotide sequence ID" value="NZ_CP042435.1"/>
</dbReference>